<sequence>PTLPDDILHLLCEQLAEQDAFDTLFNCACSSRALAVPALTHLYRAHHKAPVRGAGEDETIVPLAVKLLLLQKWSILWKSIIASSLGATLFPYCRYIKTLDFRDLENLLDDDLFKSKISKKFFAEPLTRFYQATTATTQKGRKYERMNIKAIMESIGDVVTQHTPTLESISGQLTSSALVRWAPRLPRLQALELWDGSALEDALIPECIHQHCPNFNSLMLYTILGSDRDHKFSQFVSALRPNSLKTIDTINDIGAAAETFLALNHHSASLKNMHMCVSDESLPHLSLLAGCTALEALQIKDVDGRTVLEETQNDVFLETIEWLRKCENLQKIFISRFLSAASLLTPVLLEHKIKLRSLDIDPYVLKDSRQFHQALVHQKESLTFLSLSGDTDGM</sequence>
<accession>A0A6A5UEK1</accession>
<evidence type="ECO:0000313" key="1">
    <source>
        <dbReference type="EMBL" id="KAF1959537.1"/>
    </source>
</evidence>
<protein>
    <recommendedName>
        <fullName evidence="3">F-box domain-containing protein</fullName>
    </recommendedName>
</protein>
<dbReference type="SUPFAM" id="SSF52047">
    <property type="entry name" value="RNI-like"/>
    <property type="match status" value="1"/>
</dbReference>
<evidence type="ECO:0000313" key="2">
    <source>
        <dbReference type="Proteomes" id="UP000800035"/>
    </source>
</evidence>
<reference evidence="1" key="1">
    <citation type="journal article" date="2020" name="Stud. Mycol.">
        <title>101 Dothideomycetes genomes: a test case for predicting lifestyles and emergence of pathogens.</title>
        <authorList>
            <person name="Haridas S."/>
            <person name="Albert R."/>
            <person name="Binder M."/>
            <person name="Bloem J."/>
            <person name="Labutti K."/>
            <person name="Salamov A."/>
            <person name="Andreopoulos B."/>
            <person name="Baker S."/>
            <person name="Barry K."/>
            <person name="Bills G."/>
            <person name="Bluhm B."/>
            <person name="Cannon C."/>
            <person name="Castanera R."/>
            <person name="Culley D."/>
            <person name="Daum C."/>
            <person name="Ezra D."/>
            <person name="Gonzalez J."/>
            <person name="Henrissat B."/>
            <person name="Kuo A."/>
            <person name="Liang C."/>
            <person name="Lipzen A."/>
            <person name="Lutzoni F."/>
            <person name="Magnuson J."/>
            <person name="Mondo S."/>
            <person name="Nolan M."/>
            <person name="Ohm R."/>
            <person name="Pangilinan J."/>
            <person name="Park H.-J."/>
            <person name="Ramirez L."/>
            <person name="Alfaro M."/>
            <person name="Sun H."/>
            <person name="Tritt A."/>
            <person name="Yoshinaga Y."/>
            <person name="Zwiers L.-H."/>
            <person name="Turgeon B."/>
            <person name="Goodwin S."/>
            <person name="Spatafora J."/>
            <person name="Crous P."/>
            <person name="Grigoriev I."/>
        </authorList>
    </citation>
    <scope>NUCLEOTIDE SEQUENCE</scope>
    <source>
        <strain evidence="1">CBS 675.92</strain>
    </source>
</reference>
<evidence type="ECO:0008006" key="3">
    <source>
        <dbReference type="Google" id="ProtNLM"/>
    </source>
</evidence>
<name>A0A6A5UEK1_9PLEO</name>
<keyword evidence="2" id="KW-1185">Reference proteome</keyword>
<dbReference type="AlphaFoldDB" id="A0A6A5UEK1"/>
<gene>
    <name evidence="1" type="ORF">CC80DRAFT_381868</name>
</gene>
<dbReference type="Gene3D" id="3.80.10.10">
    <property type="entry name" value="Ribonuclease Inhibitor"/>
    <property type="match status" value="1"/>
</dbReference>
<dbReference type="InterPro" id="IPR032675">
    <property type="entry name" value="LRR_dom_sf"/>
</dbReference>
<organism evidence="1 2">
    <name type="scientific">Byssothecium circinans</name>
    <dbReference type="NCBI Taxonomy" id="147558"/>
    <lineage>
        <taxon>Eukaryota</taxon>
        <taxon>Fungi</taxon>
        <taxon>Dikarya</taxon>
        <taxon>Ascomycota</taxon>
        <taxon>Pezizomycotina</taxon>
        <taxon>Dothideomycetes</taxon>
        <taxon>Pleosporomycetidae</taxon>
        <taxon>Pleosporales</taxon>
        <taxon>Massarineae</taxon>
        <taxon>Massarinaceae</taxon>
        <taxon>Byssothecium</taxon>
    </lineage>
</organism>
<feature type="non-terminal residue" evidence="1">
    <location>
        <position position="394"/>
    </location>
</feature>
<feature type="non-terminal residue" evidence="1">
    <location>
        <position position="1"/>
    </location>
</feature>
<dbReference type="EMBL" id="ML976984">
    <property type="protein sequence ID" value="KAF1959537.1"/>
    <property type="molecule type" value="Genomic_DNA"/>
</dbReference>
<dbReference type="OrthoDB" id="10028886at2759"/>
<proteinExistence type="predicted"/>
<dbReference type="Proteomes" id="UP000800035">
    <property type="component" value="Unassembled WGS sequence"/>
</dbReference>